<protein>
    <submittedName>
        <fullName evidence="2">Uncharacterized protein</fullName>
    </submittedName>
</protein>
<sequence length="297" mass="33430">MQASPVLSLCPSFDSYYSEESAEIAAENSVESKDSVSDKVMEEEEPHDEESLNDELQEQKHNEAEEDEDEEFEFAFVCKNPDGSPISADEIFYNGQIRPIFPIFNRDLLFAGGHDDDSKLPDVSSLRLPLRKLLIEERDPPSSSSSEADDLERVPDGAYCVWRPKVEASQERCKKSNSTGSSKGWRFRDLLHRSHSDGKDAFVFLSSATASTQTKKTDEKAEAEVSKETRKSGEVKTAGKVKGKGVNGEKVSAHEIHYVRNRALKEGDRRRSYLPYRQDLVGFFTNVNGLSRNIHPF</sequence>
<dbReference type="PANTHER" id="PTHR33095">
    <property type="entry name" value="OS07G0619500 PROTEIN"/>
    <property type="match status" value="1"/>
</dbReference>
<dbReference type="AlphaFoldDB" id="A0A834YP30"/>
<feature type="compositionally biased region" description="Basic and acidic residues" evidence="1">
    <location>
        <begin position="30"/>
        <end position="40"/>
    </location>
</feature>
<name>A0A834YP30_TETSI</name>
<proteinExistence type="predicted"/>
<feature type="compositionally biased region" description="Basic and acidic residues" evidence="1">
    <location>
        <begin position="215"/>
        <end position="234"/>
    </location>
</feature>
<feature type="compositionally biased region" description="Acidic residues" evidence="1">
    <location>
        <begin position="41"/>
        <end position="56"/>
    </location>
</feature>
<dbReference type="Proteomes" id="UP000655225">
    <property type="component" value="Unassembled WGS sequence"/>
</dbReference>
<dbReference type="InterPro" id="IPR012442">
    <property type="entry name" value="DUF1645_plant"/>
</dbReference>
<gene>
    <name evidence="2" type="ORF">HHK36_024942</name>
</gene>
<feature type="region of interest" description="Disordered" evidence="1">
    <location>
        <begin position="24"/>
        <end position="71"/>
    </location>
</feature>
<dbReference type="Pfam" id="PF07816">
    <property type="entry name" value="DUF1645"/>
    <property type="match status" value="1"/>
</dbReference>
<evidence type="ECO:0000256" key="1">
    <source>
        <dbReference type="SAM" id="MobiDB-lite"/>
    </source>
</evidence>
<accession>A0A834YP30</accession>
<dbReference type="OMA" id="RHGWSYY"/>
<evidence type="ECO:0000313" key="2">
    <source>
        <dbReference type="EMBL" id="KAF8390416.1"/>
    </source>
</evidence>
<dbReference type="EMBL" id="JABCRI010000018">
    <property type="protein sequence ID" value="KAF8390416.1"/>
    <property type="molecule type" value="Genomic_DNA"/>
</dbReference>
<dbReference type="OrthoDB" id="666789at2759"/>
<comment type="caution">
    <text evidence="2">The sequence shown here is derived from an EMBL/GenBank/DDBJ whole genome shotgun (WGS) entry which is preliminary data.</text>
</comment>
<feature type="region of interest" description="Disordered" evidence="1">
    <location>
        <begin position="213"/>
        <end position="246"/>
    </location>
</feature>
<reference evidence="2 3" key="1">
    <citation type="submission" date="2020-04" db="EMBL/GenBank/DDBJ databases">
        <title>Plant Genome Project.</title>
        <authorList>
            <person name="Zhang R.-G."/>
        </authorList>
    </citation>
    <scope>NUCLEOTIDE SEQUENCE [LARGE SCALE GENOMIC DNA]</scope>
    <source>
        <strain evidence="2">YNK0</strain>
        <tissue evidence="2">Leaf</tissue>
    </source>
</reference>
<evidence type="ECO:0000313" key="3">
    <source>
        <dbReference type="Proteomes" id="UP000655225"/>
    </source>
</evidence>
<dbReference type="PANTHER" id="PTHR33095:SF127">
    <property type="entry name" value="OS05G0578100 PROTEIN"/>
    <property type="match status" value="1"/>
</dbReference>
<organism evidence="2 3">
    <name type="scientific">Tetracentron sinense</name>
    <name type="common">Spur-leaf</name>
    <dbReference type="NCBI Taxonomy" id="13715"/>
    <lineage>
        <taxon>Eukaryota</taxon>
        <taxon>Viridiplantae</taxon>
        <taxon>Streptophyta</taxon>
        <taxon>Embryophyta</taxon>
        <taxon>Tracheophyta</taxon>
        <taxon>Spermatophyta</taxon>
        <taxon>Magnoliopsida</taxon>
        <taxon>Trochodendrales</taxon>
        <taxon>Trochodendraceae</taxon>
        <taxon>Tetracentron</taxon>
    </lineage>
</organism>
<keyword evidence="3" id="KW-1185">Reference proteome</keyword>